<dbReference type="RefSeq" id="WP_205107913.1">
    <property type="nucleotide sequence ID" value="NZ_BAAAHT010000013.1"/>
</dbReference>
<keyword evidence="3" id="KW-1185">Reference proteome</keyword>
<reference evidence="2 3" key="1">
    <citation type="submission" date="2021-01" db="EMBL/GenBank/DDBJ databases">
        <title>Sequencing the genomes of 1000 actinobacteria strains.</title>
        <authorList>
            <person name="Klenk H.-P."/>
        </authorList>
    </citation>
    <scope>NUCLEOTIDE SEQUENCE [LARGE SCALE GENOMIC DNA]</scope>
    <source>
        <strain evidence="2 3">DSM 13057</strain>
    </source>
</reference>
<keyword evidence="1" id="KW-0472">Membrane</keyword>
<dbReference type="Proteomes" id="UP000776164">
    <property type="component" value="Unassembled WGS sequence"/>
</dbReference>
<proteinExistence type="predicted"/>
<protein>
    <recommendedName>
        <fullName evidence="4">Aromatic ring-opening dioxygenase LigA</fullName>
    </recommendedName>
</protein>
<gene>
    <name evidence="2" type="ORF">JOE66_001353</name>
</gene>
<comment type="caution">
    <text evidence="2">The sequence shown here is derived from an EMBL/GenBank/DDBJ whole genome shotgun (WGS) entry which is preliminary data.</text>
</comment>
<accession>A0ABS2L3P0</accession>
<evidence type="ECO:0000256" key="1">
    <source>
        <dbReference type="SAM" id="Phobius"/>
    </source>
</evidence>
<feature type="transmembrane region" description="Helical" evidence="1">
    <location>
        <begin position="12"/>
        <end position="33"/>
    </location>
</feature>
<dbReference type="EMBL" id="JAFBBU010000001">
    <property type="protein sequence ID" value="MBM7471719.1"/>
    <property type="molecule type" value="Genomic_DNA"/>
</dbReference>
<evidence type="ECO:0000313" key="3">
    <source>
        <dbReference type="Proteomes" id="UP000776164"/>
    </source>
</evidence>
<feature type="transmembrane region" description="Helical" evidence="1">
    <location>
        <begin position="121"/>
        <end position="144"/>
    </location>
</feature>
<organism evidence="2 3">
    <name type="scientific">Subtercola frigoramans</name>
    <dbReference type="NCBI Taxonomy" id="120298"/>
    <lineage>
        <taxon>Bacteria</taxon>
        <taxon>Bacillati</taxon>
        <taxon>Actinomycetota</taxon>
        <taxon>Actinomycetes</taxon>
        <taxon>Micrococcales</taxon>
        <taxon>Microbacteriaceae</taxon>
        <taxon>Subtercola</taxon>
    </lineage>
</organism>
<keyword evidence="1" id="KW-0812">Transmembrane</keyword>
<evidence type="ECO:0000313" key="2">
    <source>
        <dbReference type="EMBL" id="MBM7471719.1"/>
    </source>
</evidence>
<evidence type="ECO:0008006" key="4">
    <source>
        <dbReference type="Google" id="ProtNLM"/>
    </source>
</evidence>
<sequence>MTTLPTASALRRVGGLALVAGSVFVSVGASAWLTVSKQLSDEKITVPGNAPRFKGKPVKGPATAYVEALVIKSNAERGAGGRTFADISEALRGVEAGSAEETELRKQSSSLSTGAALRTSLMTSVLAFGVSAFAVGLGAFFLIVGSQLGRVRR</sequence>
<keyword evidence="1" id="KW-1133">Transmembrane helix</keyword>
<name>A0ABS2L3P0_9MICO</name>